<feature type="transmembrane region" description="Helical" evidence="16">
    <location>
        <begin position="187"/>
        <end position="210"/>
    </location>
</feature>
<evidence type="ECO:0000256" key="6">
    <source>
        <dbReference type="ARBA" id="ARBA00022984"/>
    </source>
</evidence>
<name>A0A4Q5M0F6_9BACT</name>
<dbReference type="OrthoDB" id="9812661at2"/>
<feature type="transmembrane region" description="Helical" evidence="16">
    <location>
        <begin position="322"/>
        <end position="345"/>
    </location>
</feature>
<comment type="caution">
    <text evidence="17">The sequence shown here is derived from an EMBL/GenBank/DDBJ whole genome shotgun (WGS) entry which is preliminary data.</text>
</comment>
<evidence type="ECO:0000313" key="17">
    <source>
        <dbReference type="EMBL" id="RYU95317.1"/>
    </source>
</evidence>
<evidence type="ECO:0000256" key="2">
    <source>
        <dbReference type="ARBA" id="ARBA00022676"/>
    </source>
</evidence>
<dbReference type="GO" id="GO:0032153">
    <property type="term" value="C:cell division site"/>
    <property type="evidence" value="ECO:0007669"/>
    <property type="project" value="TreeGrafter"/>
</dbReference>
<comment type="catalytic activity">
    <reaction evidence="15">
        <text>[GlcNAc-(1-&gt;4)-Mur2Ac(oyl-L-Ala-gamma-D-Glu-L-Lys-D-Ala-D-Ala)](n)-di-trans,octa-cis-undecaprenyl diphosphate + beta-D-GlcNAc-(1-&gt;4)-Mur2Ac(oyl-L-Ala-gamma-D-Glu-L-Lys-D-Ala-D-Ala)-di-trans,octa-cis-undecaprenyl diphosphate = [GlcNAc-(1-&gt;4)-Mur2Ac(oyl-L-Ala-gamma-D-Glu-L-Lys-D-Ala-D-Ala)](n+1)-di-trans,octa-cis-undecaprenyl diphosphate + di-trans,octa-cis-undecaprenyl diphosphate + H(+)</text>
        <dbReference type="Rhea" id="RHEA:23708"/>
        <dbReference type="Rhea" id="RHEA-COMP:9602"/>
        <dbReference type="Rhea" id="RHEA-COMP:9603"/>
        <dbReference type="ChEBI" id="CHEBI:15378"/>
        <dbReference type="ChEBI" id="CHEBI:58405"/>
        <dbReference type="ChEBI" id="CHEBI:60033"/>
        <dbReference type="ChEBI" id="CHEBI:78435"/>
        <dbReference type="EC" id="2.4.99.28"/>
    </reaction>
</comment>
<reference evidence="17 18" key="1">
    <citation type="submission" date="2019-02" db="EMBL/GenBank/DDBJ databases">
        <title>Bacterial novel species Emticicia sp. 17J42-9 isolated from soil.</title>
        <authorList>
            <person name="Jung H.-Y."/>
        </authorList>
    </citation>
    <scope>NUCLEOTIDE SEQUENCE [LARGE SCALE GENOMIC DNA]</scope>
    <source>
        <strain evidence="17 18">17J42-9</strain>
    </source>
</reference>
<dbReference type="AlphaFoldDB" id="A0A4Q5M0F6"/>
<dbReference type="GO" id="GO:0051301">
    <property type="term" value="P:cell division"/>
    <property type="evidence" value="ECO:0007669"/>
    <property type="project" value="InterPro"/>
</dbReference>
<feature type="transmembrane region" description="Helical" evidence="16">
    <location>
        <begin position="148"/>
        <end position="180"/>
    </location>
</feature>
<evidence type="ECO:0000256" key="15">
    <source>
        <dbReference type="ARBA" id="ARBA00049902"/>
    </source>
</evidence>
<dbReference type="GO" id="GO:0008360">
    <property type="term" value="P:regulation of cell shape"/>
    <property type="evidence" value="ECO:0007669"/>
    <property type="project" value="UniProtKB-KW"/>
</dbReference>
<comment type="similarity">
    <text evidence="11">Belongs to the SEDS family. FtsW subfamily.</text>
</comment>
<dbReference type="PANTHER" id="PTHR30474:SF2">
    <property type="entry name" value="PEPTIDOGLYCAN GLYCOSYLTRANSFERASE FTSW-RELATED"/>
    <property type="match status" value="1"/>
</dbReference>
<feature type="transmembrane region" description="Helical" evidence="16">
    <location>
        <begin position="15"/>
        <end position="38"/>
    </location>
</feature>
<evidence type="ECO:0000256" key="9">
    <source>
        <dbReference type="ARBA" id="ARBA00032370"/>
    </source>
</evidence>
<feature type="transmembrane region" description="Helical" evidence="16">
    <location>
        <begin position="357"/>
        <end position="380"/>
    </location>
</feature>
<keyword evidence="7 16" id="KW-1133">Transmembrane helix</keyword>
<keyword evidence="4 16" id="KW-0812">Transmembrane</keyword>
<dbReference type="GO" id="GO:0005886">
    <property type="term" value="C:plasma membrane"/>
    <property type="evidence" value="ECO:0007669"/>
    <property type="project" value="TreeGrafter"/>
</dbReference>
<dbReference type="GO" id="GO:0009252">
    <property type="term" value="P:peptidoglycan biosynthetic process"/>
    <property type="evidence" value="ECO:0007669"/>
    <property type="project" value="UniProtKB-KW"/>
</dbReference>
<dbReference type="Pfam" id="PF01098">
    <property type="entry name" value="FTSW_RODA_SPOVE"/>
    <property type="match status" value="1"/>
</dbReference>
<dbReference type="PANTHER" id="PTHR30474">
    <property type="entry name" value="CELL CYCLE PROTEIN"/>
    <property type="match status" value="1"/>
</dbReference>
<dbReference type="EMBL" id="SEWF01000016">
    <property type="protein sequence ID" value="RYU95317.1"/>
    <property type="molecule type" value="Genomic_DNA"/>
</dbReference>
<evidence type="ECO:0000256" key="16">
    <source>
        <dbReference type="SAM" id="Phobius"/>
    </source>
</evidence>
<dbReference type="Proteomes" id="UP000293162">
    <property type="component" value="Unassembled WGS sequence"/>
</dbReference>
<feature type="transmembrane region" description="Helical" evidence="16">
    <location>
        <begin position="119"/>
        <end position="136"/>
    </location>
</feature>
<evidence type="ECO:0000313" key="18">
    <source>
        <dbReference type="Proteomes" id="UP000293162"/>
    </source>
</evidence>
<keyword evidence="6" id="KW-0573">Peptidoglycan synthesis</keyword>
<evidence type="ECO:0000256" key="1">
    <source>
        <dbReference type="ARBA" id="ARBA00004141"/>
    </source>
</evidence>
<dbReference type="GO" id="GO:0015648">
    <property type="term" value="F:lipid-linked peptidoglycan transporter activity"/>
    <property type="evidence" value="ECO:0007669"/>
    <property type="project" value="TreeGrafter"/>
</dbReference>
<evidence type="ECO:0000256" key="3">
    <source>
        <dbReference type="ARBA" id="ARBA00022679"/>
    </source>
</evidence>
<keyword evidence="5" id="KW-0133">Cell shape</keyword>
<evidence type="ECO:0000256" key="11">
    <source>
        <dbReference type="ARBA" id="ARBA00038053"/>
    </source>
</evidence>
<feature type="transmembrane region" description="Helical" evidence="16">
    <location>
        <begin position="284"/>
        <end position="310"/>
    </location>
</feature>
<dbReference type="RefSeq" id="WP_130021366.1">
    <property type="nucleotide sequence ID" value="NZ_SEWF01000016.1"/>
</dbReference>
<evidence type="ECO:0000256" key="4">
    <source>
        <dbReference type="ARBA" id="ARBA00022692"/>
    </source>
</evidence>
<comment type="subcellular location">
    <subcellularLocation>
        <location evidence="1">Membrane</location>
        <topology evidence="1">Multi-pass membrane protein</topology>
    </subcellularLocation>
</comment>
<proteinExistence type="inferred from homology"/>
<keyword evidence="8 16" id="KW-0472">Membrane</keyword>
<evidence type="ECO:0000256" key="12">
    <source>
        <dbReference type="ARBA" id="ARBA00041185"/>
    </source>
</evidence>
<keyword evidence="3" id="KW-0808">Transferase</keyword>
<dbReference type="InterPro" id="IPR001182">
    <property type="entry name" value="FtsW/RodA"/>
</dbReference>
<protein>
    <recommendedName>
        <fullName evidence="12">Probable peptidoglycan glycosyltransferase FtsW</fullName>
        <ecNumber evidence="14">2.4.99.28</ecNumber>
    </recommendedName>
    <alternativeName>
        <fullName evidence="13">Cell division protein FtsW</fullName>
    </alternativeName>
    <alternativeName>
        <fullName evidence="10">Cell wall polymerase</fullName>
    </alternativeName>
    <alternativeName>
        <fullName evidence="9">Peptidoglycan polymerase</fullName>
    </alternativeName>
</protein>
<accession>A0A4Q5M0F6</accession>
<dbReference type="EC" id="2.4.99.28" evidence="14"/>
<dbReference type="GO" id="GO:0008955">
    <property type="term" value="F:peptidoglycan glycosyltransferase activity"/>
    <property type="evidence" value="ECO:0007669"/>
    <property type="project" value="UniProtKB-EC"/>
</dbReference>
<keyword evidence="2" id="KW-0328">Glycosyltransferase</keyword>
<evidence type="ECO:0000256" key="8">
    <source>
        <dbReference type="ARBA" id="ARBA00023136"/>
    </source>
</evidence>
<keyword evidence="18" id="KW-1185">Reference proteome</keyword>
<gene>
    <name evidence="17" type="ORF">EWM59_12770</name>
</gene>
<evidence type="ECO:0000256" key="5">
    <source>
        <dbReference type="ARBA" id="ARBA00022960"/>
    </source>
</evidence>
<evidence type="ECO:0000256" key="10">
    <source>
        <dbReference type="ARBA" id="ARBA00033270"/>
    </source>
</evidence>
<organism evidence="17 18">
    <name type="scientific">Emticicia agri</name>
    <dbReference type="NCBI Taxonomy" id="2492393"/>
    <lineage>
        <taxon>Bacteria</taxon>
        <taxon>Pseudomonadati</taxon>
        <taxon>Bacteroidota</taxon>
        <taxon>Cytophagia</taxon>
        <taxon>Cytophagales</taxon>
        <taxon>Leadbetterellaceae</taxon>
        <taxon>Emticicia</taxon>
    </lineage>
</organism>
<evidence type="ECO:0000256" key="13">
    <source>
        <dbReference type="ARBA" id="ARBA00041418"/>
    </source>
</evidence>
<evidence type="ECO:0000256" key="14">
    <source>
        <dbReference type="ARBA" id="ARBA00044770"/>
    </source>
</evidence>
<evidence type="ECO:0000256" key="7">
    <source>
        <dbReference type="ARBA" id="ARBA00022989"/>
    </source>
</evidence>
<feature type="transmembrane region" description="Helical" evidence="16">
    <location>
        <begin position="50"/>
        <end position="70"/>
    </location>
</feature>
<feature type="transmembrane region" description="Helical" evidence="16">
    <location>
        <begin position="82"/>
        <end position="107"/>
    </location>
</feature>
<sequence>METWLKDKLRGDWQIWFIIAVLSLFSVLVVYSASSALAYKRAGGNTESYLLSHTIHLLLGLGVIWCMHRINYTNFAGVSRLLLWITPVLLLYTYFFGTTVGGTKRWINIFGISFQSSDLVRLVLITNLAAMLARRQNVEYNPKTLLGLIFWCGLLCGMLAVTNFSTAVILGLTCFIIMWVGRVPARYLFRMAGFVMGAIIIVLSTSIFLYNRGVDFGRGQVVLERIEAFTNTDLNRDKVVGNADRDDTYQRDQAMIAIARGGAIGIGPGKSFQRNYLPEAFSDYIYAIIVEEYGFLGAIVIMFMYLWLLYRGLKNVENTNRAFGGLLCVGLTFSIVFQAFVHMFINVGLGPVTGQTLPLMSMGGTSILFTSVAIGIVLSVTKGEHDEGKVAALK</sequence>